<dbReference type="EMBL" id="JBHSFZ010000064">
    <property type="protein sequence ID" value="MFC4596392.1"/>
    <property type="molecule type" value="Genomic_DNA"/>
</dbReference>
<dbReference type="Gene3D" id="3.30.160.880">
    <property type="entry name" value="Cell division protein ZapA protomer, N-terminal domain"/>
    <property type="match status" value="1"/>
</dbReference>
<dbReference type="Pfam" id="PF05164">
    <property type="entry name" value="ZapA"/>
    <property type="match status" value="1"/>
</dbReference>
<name>A0ABV9F6A9_9SPHN</name>
<keyword evidence="2" id="KW-1185">Reference proteome</keyword>
<dbReference type="InterPro" id="IPR042233">
    <property type="entry name" value="Cell_div_ZapA_N"/>
</dbReference>
<reference evidence="2" key="1">
    <citation type="journal article" date="2019" name="Int. J. Syst. Evol. Microbiol.">
        <title>The Global Catalogue of Microorganisms (GCM) 10K type strain sequencing project: providing services to taxonomists for standard genome sequencing and annotation.</title>
        <authorList>
            <consortium name="The Broad Institute Genomics Platform"/>
            <consortium name="The Broad Institute Genome Sequencing Center for Infectious Disease"/>
            <person name="Wu L."/>
            <person name="Ma J."/>
        </authorList>
    </citation>
    <scope>NUCLEOTIDE SEQUENCE [LARGE SCALE GENOMIC DNA]</scope>
    <source>
        <strain evidence="2">NBRC 103632</strain>
    </source>
</reference>
<evidence type="ECO:0000313" key="1">
    <source>
        <dbReference type="EMBL" id="MFC4596392.1"/>
    </source>
</evidence>
<keyword evidence="1" id="KW-0131">Cell cycle</keyword>
<dbReference type="Proteomes" id="UP001595957">
    <property type="component" value="Unassembled WGS sequence"/>
</dbReference>
<dbReference type="InterPro" id="IPR036192">
    <property type="entry name" value="Cell_div_ZapA-like_sf"/>
</dbReference>
<protein>
    <submittedName>
        <fullName evidence="1">Cell division protein ZapA</fullName>
    </submittedName>
</protein>
<accession>A0ABV9F6A9</accession>
<dbReference type="SUPFAM" id="SSF102829">
    <property type="entry name" value="Cell division protein ZapA-like"/>
    <property type="match status" value="1"/>
</dbReference>
<gene>
    <name evidence="1" type="ORF">ACFO3E_19770</name>
</gene>
<keyword evidence="1" id="KW-0132">Cell division</keyword>
<proteinExistence type="predicted"/>
<comment type="caution">
    <text evidence="1">The sequence shown here is derived from an EMBL/GenBank/DDBJ whole genome shotgun (WGS) entry which is preliminary data.</text>
</comment>
<dbReference type="GO" id="GO:0051301">
    <property type="term" value="P:cell division"/>
    <property type="evidence" value="ECO:0007669"/>
    <property type="project" value="UniProtKB-KW"/>
</dbReference>
<sequence>MAETTLQIAGRHYPLRCRDGEEAHLAHLASLIERKARLAQQNTPGLTEVRTLLFAALFLADELNDLKREAIGRQQQLALDDEDEAAARAVEALAARIEKLSDRLAAQGPDA</sequence>
<dbReference type="RefSeq" id="WP_066527724.1">
    <property type="nucleotide sequence ID" value="NZ_JBHSFZ010000064.1"/>
</dbReference>
<dbReference type="InterPro" id="IPR007838">
    <property type="entry name" value="Cell_div_ZapA-like"/>
</dbReference>
<evidence type="ECO:0000313" key="2">
    <source>
        <dbReference type="Proteomes" id="UP001595957"/>
    </source>
</evidence>
<organism evidence="1 2">
    <name type="scientific">Sphingobium tyrosinilyticum</name>
    <dbReference type="NCBI Taxonomy" id="2715436"/>
    <lineage>
        <taxon>Bacteria</taxon>
        <taxon>Pseudomonadati</taxon>
        <taxon>Pseudomonadota</taxon>
        <taxon>Alphaproteobacteria</taxon>
        <taxon>Sphingomonadales</taxon>
        <taxon>Sphingomonadaceae</taxon>
        <taxon>Sphingobium</taxon>
    </lineage>
</organism>